<name>A0A9P6KRT6_9PLEO</name>
<proteinExistence type="inferred from homology"/>
<dbReference type="GO" id="GO:0016491">
    <property type="term" value="F:oxidoreductase activity"/>
    <property type="evidence" value="ECO:0007669"/>
    <property type="project" value="UniProtKB-KW"/>
</dbReference>
<dbReference type="SUPFAM" id="SSF56176">
    <property type="entry name" value="FAD-binding/transporter-associated domain-like"/>
    <property type="match status" value="1"/>
</dbReference>
<dbReference type="PANTHER" id="PTHR42973">
    <property type="entry name" value="BINDING OXIDOREDUCTASE, PUTATIVE (AFU_ORTHOLOGUE AFUA_1G17690)-RELATED"/>
    <property type="match status" value="1"/>
</dbReference>
<keyword evidence="4" id="KW-0560">Oxidoreductase</keyword>
<sequence>MSQSLVSCCARLSAIDGLDVAFPNSSLYAATENAYWSIQEASLAPSCIAKPNSSEDVARIIATIANQDGCPFAIKSQGHAPAAGFANIDNGITIDLTALNAITTNKDASVAHIGTGASWLDVYAHLDTLNKTVAGGRNGGVGVGGLTLGGGISYFSPQAGFTCDTAINFEIVLVSGRLVNANATSRPDLFRALKGGLSNFGVVTSIDFRTLPVGEILGGRVVNSLSYRSEVFAAFAKIATAEPYDVHASITTSIIFNAVTKAWTLLSAPIYTKPQTDPEVYAELFAIPSVSNTVQLTQLHTLANETAVAQTNQLFSTGTYGPSAQLLDRIFDICNETLYDFNITGSLQWIATFEPLPTVFAAQGAHGNVLGTASAAGNGMILLLSASWSDAASSPLVHAKNEQVLHEINTAAEHFGLLRSLVYANYAGTFQTPVASYGAQSDAFLRRVARKYDPRAVFQTQLPGGFKLVD</sequence>
<gene>
    <name evidence="6" type="ORF">PMIN01_04917</name>
</gene>
<accession>A0A9P6KRT6</accession>
<dbReference type="InterPro" id="IPR050416">
    <property type="entry name" value="FAD-linked_Oxidoreductase"/>
</dbReference>
<evidence type="ECO:0000256" key="4">
    <source>
        <dbReference type="ARBA" id="ARBA00023002"/>
    </source>
</evidence>
<keyword evidence="2" id="KW-0285">Flavoprotein</keyword>
<feature type="domain" description="FAD-binding PCMH-type" evidence="5">
    <location>
        <begin position="41"/>
        <end position="213"/>
    </location>
</feature>
<organism evidence="6 7">
    <name type="scientific">Paraphaeosphaeria minitans</name>
    <dbReference type="NCBI Taxonomy" id="565426"/>
    <lineage>
        <taxon>Eukaryota</taxon>
        <taxon>Fungi</taxon>
        <taxon>Dikarya</taxon>
        <taxon>Ascomycota</taxon>
        <taxon>Pezizomycotina</taxon>
        <taxon>Dothideomycetes</taxon>
        <taxon>Pleosporomycetidae</taxon>
        <taxon>Pleosporales</taxon>
        <taxon>Massarineae</taxon>
        <taxon>Didymosphaeriaceae</taxon>
        <taxon>Paraphaeosphaeria</taxon>
    </lineage>
</organism>
<keyword evidence="3" id="KW-0274">FAD</keyword>
<evidence type="ECO:0000256" key="2">
    <source>
        <dbReference type="ARBA" id="ARBA00022630"/>
    </source>
</evidence>
<dbReference type="InterPro" id="IPR006094">
    <property type="entry name" value="Oxid_FAD_bind_N"/>
</dbReference>
<comment type="caution">
    <text evidence="6">The sequence shown here is derived from an EMBL/GenBank/DDBJ whole genome shotgun (WGS) entry which is preliminary data.</text>
</comment>
<evidence type="ECO:0000313" key="6">
    <source>
        <dbReference type="EMBL" id="KAF9737138.1"/>
    </source>
</evidence>
<dbReference type="Proteomes" id="UP000756921">
    <property type="component" value="Unassembled WGS sequence"/>
</dbReference>
<evidence type="ECO:0000256" key="1">
    <source>
        <dbReference type="ARBA" id="ARBA00005466"/>
    </source>
</evidence>
<evidence type="ECO:0000259" key="5">
    <source>
        <dbReference type="PROSITE" id="PS51387"/>
    </source>
</evidence>
<comment type="similarity">
    <text evidence="1">Belongs to the oxygen-dependent FAD-linked oxidoreductase family.</text>
</comment>
<protein>
    <submittedName>
        <fullName evidence="6">FAD binding domain-containing protein</fullName>
    </submittedName>
</protein>
<dbReference type="PROSITE" id="PS51387">
    <property type="entry name" value="FAD_PCMH"/>
    <property type="match status" value="1"/>
</dbReference>
<dbReference type="InterPro" id="IPR016169">
    <property type="entry name" value="FAD-bd_PCMH_sub2"/>
</dbReference>
<dbReference type="GO" id="GO:0071949">
    <property type="term" value="F:FAD binding"/>
    <property type="evidence" value="ECO:0007669"/>
    <property type="project" value="InterPro"/>
</dbReference>
<evidence type="ECO:0000313" key="7">
    <source>
        <dbReference type="Proteomes" id="UP000756921"/>
    </source>
</evidence>
<dbReference type="PANTHER" id="PTHR42973:SF22">
    <property type="entry name" value="FAD-BINDING PCMH-TYPE DOMAIN-CONTAINING PROTEIN-RELATED"/>
    <property type="match status" value="1"/>
</dbReference>
<dbReference type="AlphaFoldDB" id="A0A9P6KRT6"/>
<dbReference type="InterPro" id="IPR016166">
    <property type="entry name" value="FAD-bd_PCMH"/>
</dbReference>
<dbReference type="InterPro" id="IPR036318">
    <property type="entry name" value="FAD-bd_PCMH-like_sf"/>
</dbReference>
<dbReference type="Pfam" id="PF01565">
    <property type="entry name" value="FAD_binding_4"/>
    <property type="match status" value="1"/>
</dbReference>
<keyword evidence="7" id="KW-1185">Reference proteome</keyword>
<reference evidence="6" key="1">
    <citation type="journal article" date="2020" name="Mol. Plant Microbe Interact.">
        <title>Genome Sequence of the Biocontrol Agent Coniothyrium minitans strain Conio (IMI 134523).</title>
        <authorList>
            <person name="Patel D."/>
            <person name="Shittu T.A."/>
            <person name="Baroncelli R."/>
            <person name="Muthumeenakshi S."/>
            <person name="Osborne T.H."/>
            <person name="Janganan T.K."/>
            <person name="Sreenivasaprasad S."/>
        </authorList>
    </citation>
    <scope>NUCLEOTIDE SEQUENCE</scope>
    <source>
        <strain evidence="6">Conio</strain>
    </source>
</reference>
<dbReference type="OrthoDB" id="2151789at2759"/>
<evidence type="ECO:0000256" key="3">
    <source>
        <dbReference type="ARBA" id="ARBA00022827"/>
    </source>
</evidence>
<dbReference type="Gene3D" id="3.30.465.10">
    <property type="match status" value="1"/>
</dbReference>
<dbReference type="EMBL" id="WJXW01000004">
    <property type="protein sequence ID" value="KAF9737138.1"/>
    <property type="molecule type" value="Genomic_DNA"/>
</dbReference>